<evidence type="ECO:0000256" key="4">
    <source>
        <dbReference type="ARBA" id="ARBA00022801"/>
    </source>
</evidence>
<name>A0A0M5J3A1_DROBS</name>
<dbReference type="AlphaFoldDB" id="A0A0M5J3A1"/>
<gene>
    <name evidence="10" type="ORF">Dbus_chr3Lg2</name>
</gene>
<keyword evidence="8" id="KW-0812">Transmembrane</keyword>
<accession>A0A0M5J3A1</accession>
<dbReference type="GO" id="GO:0019901">
    <property type="term" value="F:protein kinase binding"/>
    <property type="evidence" value="ECO:0007669"/>
    <property type="project" value="TreeGrafter"/>
</dbReference>
<sequence>EICEKSDREAKEKQFTTLESERLENRGLNRYRDVNPYDHSRIVLRRGNVNYVNANLVELERAERQYILTQGPLEETVGHFWLMVWEQDSRAILMLNKLVEKKQIKCHLYWPDKLGAEHALKLNTVKLCVELIKCETYQNYVRRWFKLTDLETQTSREVMQFHYTTWPDFGIPSSPDAFLKFLQQSFLSAEEPILGNDAYAQTQDEQPPPLPPRSDSLNLPLAPSAGGVLSLDVRAAHANGESIELSSKDALNNIIIKPHEIINAEVADSLLNNRPLPPLPSLAQHSEQDSDSDIEEDYEEDDVDDDDDDDDDDEDEYEHIDQLEHSNGEVLPSADDVNANNEKSTTVEHNKANGIEATASTDSELKRRKRNEYQSSLEQKVNEIKRKQRENEDNQQSAKKRRSLLTYIAAGVVVGVIAAYAYTKLA</sequence>
<protein>
    <recommendedName>
        <fullName evidence="2">protein-tyrosine-phosphatase</fullName>
        <ecNumber evidence="2">3.1.3.48</ecNumber>
    </recommendedName>
</protein>
<dbReference type="Proteomes" id="UP000494163">
    <property type="component" value="Chromosome 3L"/>
</dbReference>
<evidence type="ECO:0000256" key="7">
    <source>
        <dbReference type="SAM" id="MobiDB-lite"/>
    </source>
</evidence>
<evidence type="ECO:0000256" key="3">
    <source>
        <dbReference type="ARBA" id="ARBA00022553"/>
    </source>
</evidence>
<evidence type="ECO:0000256" key="8">
    <source>
        <dbReference type="SAM" id="Phobius"/>
    </source>
</evidence>
<evidence type="ECO:0000313" key="11">
    <source>
        <dbReference type="Proteomes" id="UP000494163"/>
    </source>
</evidence>
<dbReference type="GO" id="GO:0004726">
    <property type="term" value="F:non-membrane spanning protein tyrosine phosphatase activity"/>
    <property type="evidence" value="ECO:0007669"/>
    <property type="project" value="TreeGrafter"/>
</dbReference>
<dbReference type="EMBL" id="CP012525">
    <property type="protein sequence ID" value="ALC42836.1"/>
    <property type="molecule type" value="Genomic_DNA"/>
</dbReference>
<dbReference type="GO" id="GO:0070373">
    <property type="term" value="P:negative regulation of ERK1 and ERK2 cascade"/>
    <property type="evidence" value="ECO:0007669"/>
    <property type="project" value="TreeGrafter"/>
</dbReference>
<keyword evidence="3" id="KW-0597">Phosphoprotein</keyword>
<dbReference type="EC" id="3.1.3.48" evidence="2"/>
<dbReference type="SUPFAM" id="SSF52799">
    <property type="entry name" value="(Phosphotyrosine protein) phosphatases II"/>
    <property type="match status" value="1"/>
</dbReference>
<reference evidence="10 11" key="1">
    <citation type="submission" date="2015-08" db="EMBL/GenBank/DDBJ databases">
        <title>Ancestral chromatin configuration constrains chromatin evolution on differentiating sex chromosomes in Drosophila.</title>
        <authorList>
            <person name="Zhou Q."/>
            <person name="Bachtrog D."/>
        </authorList>
    </citation>
    <scope>NUCLEOTIDE SEQUENCE [LARGE SCALE GENOMIC DNA]</scope>
    <source>
        <tissue evidence="10">Whole larvae</tissue>
    </source>
</reference>
<dbReference type="Pfam" id="PF00102">
    <property type="entry name" value="Y_phosphatase"/>
    <property type="match status" value="1"/>
</dbReference>
<feature type="compositionally biased region" description="Acidic residues" evidence="7">
    <location>
        <begin position="289"/>
        <end position="318"/>
    </location>
</feature>
<feature type="non-terminal residue" evidence="10">
    <location>
        <position position="1"/>
    </location>
</feature>
<comment type="subcellular location">
    <subcellularLocation>
        <location evidence="1">Endomembrane system</location>
    </subcellularLocation>
</comment>
<evidence type="ECO:0000256" key="6">
    <source>
        <dbReference type="ARBA" id="ARBA00023136"/>
    </source>
</evidence>
<organism evidence="10 11">
    <name type="scientific">Drosophila busckii</name>
    <name type="common">Fruit fly</name>
    <dbReference type="NCBI Taxonomy" id="30019"/>
    <lineage>
        <taxon>Eukaryota</taxon>
        <taxon>Metazoa</taxon>
        <taxon>Ecdysozoa</taxon>
        <taxon>Arthropoda</taxon>
        <taxon>Hexapoda</taxon>
        <taxon>Insecta</taxon>
        <taxon>Pterygota</taxon>
        <taxon>Neoptera</taxon>
        <taxon>Endopterygota</taxon>
        <taxon>Diptera</taxon>
        <taxon>Brachycera</taxon>
        <taxon>Muscomorpha</taxon>
        <taxon>Ephydroidea</taxon>
        <taxon>Drosophilidae</taxon>
        <taxon>Drosophila</taxon>
    </lineage>
</organism>
<dbReference type="InterPro" id="IPR000242">
    <property type="entry name" value="PTP_cat"/>
</dbReference>
<keyword evidence="11" id="KW-1185">Reference proteome</keyword>
<evidence type="ECO:0000313" key="10">
    <source>
        <dbReference type="EMBL" id="ALC42836.1"/>
    </source>
</evidence>
<feature type="domain" description="Tyrosine-protein phosphatase" evidence="9">
    <location>
        <begin position="1"/>
        <end position="194"/>
    </location>
</feature>
<dbReference type="GO" id="GO:0005634">
    <property type="term" value="C:nucleus"/>
    <property type="evidence" value="ECO:0007669"/>
    <property type="project" value="TreeGrafter"/>
</dbReference>
<dbReference type="PRINTS" id="PR00700">
    <property type="entry name" value="PRTYPHPHTASE"/>
</dbReference>
<proteinExistence type="predicted"/>
<dbReference type="GO" id="GO:0012505">
    <property type="term" value="C:endomembrane system"/>
    <property type="evidence" value="ECO:0007669"/>
    <property type="project" value="UniProtKB-SubCell"/>
</dbReference>
<evidence type="ECO:0000259" key="9">
    <source>
        <dbReference type="PROSITE" id="PS50055"/>
    </source>
</evidence>
<dbReference type="PANTHER" id="PTHR46047">
    <property type="entry name" value="TYROSINE-PROTEIN PHOSPHATASE NON-RECEPTOR TYPE 61F"/>
    <property type="match status" value="1"/>
</dbReference>
<feature type="region of interest" description="Disordered" evidence="7">
    <location>
        <begin position="200"/>
        <end position="221"/>
    </location>
</feature>
<dbReference type="InterPro" id="IPR051985">
    <property type="entry name" value="NR_tyrosine_phosphatase"/>
</dbReference>
<dbReference type="SMART" id="SM00194">
    <property type="entry name" value="PTPc"/>
    <property type="match status" value="1"/>
</dbReference>
<evidence type="ECO:0000256" key="1">
    <source>
        <dbReference type="ARBA" id="ARBA00004308"/>
    </source>
</evidence>
<feature type="region of interest" description="Disordered" evidence="7">
    <location>
        <begin position="277"/>
        <end position="400"/>
    </location>
</feature>
<evidence type="ECO:0000256" key="5">
    <source>
        <dbReference type="ARBA" id="ARBA00022912"/>
    </source>
</evidence>
<dbReference type="OrthoDB" id="9450131at2759"/>
<feature type="compositionally biased region" description="Basic and acidic residues" evidence="7">
    <location>
        <begin position="380"/>
        <end position="392"/>
    </location>
</feature>
<feature type="transmembrane region" description="Helical" evidence="8">
    <location>
        <begin position="404"/>
        <end position="423"/>
    </location>
</feature>
<dbReference type="InterPro" id="IPR029021">
    <property type="entry name" value="Prot-tyrosine_phosphatase-like"/>
</dbReference>
<keyword evidence="6 8" id="KW-0472">Membrane</keyword>
<dbReference type="PROSITE" id="PS50055">
    <property type="entry name" value="TYR_PHOSPHATASE_PTP"/>
    <property type="match status" value="1"/>
</dbReference>
<dbReference type="GO" id="GO:0046426">
    <property type="term" value="P:negative regulation of receptor signaling pathway via JAK-STAT"/>
    <property type="evidence" value="ECO:0007669"/>
    <property type="project" value="TreeGrafter"/>
</dbReference>
<dbReference type="PANTHER" id="PTHR46047:SF3">
    <property type="entry name" value="TYROSINE-PROTEIN PHOSPHATASE NON-RECEPTOR TYPE 61F"/>
    <property type="match status" value="1"/>
</dbReference>
<evidence type="ECO:0000256" key="2">
    <source>
        <dbReference type="ARBA" id="ARBA00013064"/>
    </source>
</evidence>
<dbReference type="Gene3D" id="3.90.190.10">
    <property type="entry name" value="Protein tyrosine phosphatase superfamily"/>
    <property type="match status" value="1"/>
</dbReference>
<dbReference type="STRING" id="30019.A0A0M5J3A1"/>
<keyword evidence="8" id="KW-1133">Transmembrane helix</keyword>
<dbReference type="GO" id="GO:0005737">
    <property type="term" value="C:cytoplasm"/>
    <property type="evidence" value="ECO:0007669"/>
    <property type="project" value="TreeGrafter"/>
</dbReference>
<keyword evidence="5" id="KW-0904">Protein phosphatase</keyword>
<keyword evidence="4" id="KW-0378">Hydrolase</keyword>